<dbReference type="InParanoid" id="A0A6L2P877"/>
<comment type="caution">
    <text evidence="1">The sequence shown here is derived from an EMBL/GenBank/DDBJ whole genome shotgun (WGS) entry which is preliminary data.</text>
</comment>
<dbReference type="AlphaFoldDB" id="A0A6L2P877"/>
<dbReference type="OrthoDB" id="3355217at2759"/>
<dbReference type="PANTHER" id="PTHR48465">
    <property type="entry name" value="PROTEIN SSUH2 HOMOLOG"/>
    <property type="match status" value="1"/>
</dbReference>
<evidence type="ECO:0000313" key="1">
    <source>
        <dbReference type="EMBL" id="GFG28431.1"/>
    </source>
</evidence>
<proteinExistence type="predicted"/>
<name>A0A6L2P877_COPFO</name>
<dbReference type="EMBL" id="BLKM01009860">
    <property type="protein sequence ID" value="GFG28431.1"/>
    <property type="molecule type" value="Genomic_DNA"/>
</dbReference>
<protein>
    <recommendedName>
        <fullName evidence="3">Protein SSUH2 homolog</fullName>
    </recommendedName>
</protein>
<keyword evidence="2" id="KW-1185">Reference proteome</keyword>
<dbReference type="InterPro" id="IPR052789">
    <property type="entry name" value="SSUH2_homolog"/>
</dbReference>
<reference evidence="2" key="1">
    <citation type="submission" date="2020-01" db="EMBL/GenBank/DDBJ databases">
        <title>Draft genome sequence of the Termite Coptotermes fromosanus.</title>
        <authorList>
            <person name="Itakura S."/>
            <person name="Yosikawa Y."/>
            <person name="Umezawa K."/>
        </authorList>
    </citation>
    <scope>NUCLEOTIDE SEQUENCE [LARGE SCALE GENOMIC DNA]</scope>
</reference>
<organism evidence="1 2">
    <name type="scientific">Coptotermes formosanus</name>
    <name type="common">Formosan subterranean termite</name>
    <dbReference type="NCBI Taxonomy" id="36987"/>
    <lineage>
        <taxon>Eukaryota</taxon>
        <taxon>Metazoa</taxon>
        <taxon>Ecdysozoa</taxon>
        <taxon>Arthropoda</taxon>
        <taxon>Hexapoda</taxon>
        <taxon>Insecta</taxon>
        <taxon>Pterygota</taxon>
        <taxon>Neoptera</taxon>
        <taxon>Polyneoptera</taxon>
        <taxon>Dictyoptera</taxon>
        <taxon>Blattodea</taxon>
        <taxon>Blattoidea</taxon>
        <taxon>Termitoidae</taxon>
        <taxon>Rhinotermitidae</taxon>
        <taxon>Coptotermes</taxon>
    </lineage>
</organism>
<accession>A0A6L2P877</accession>
<gene>
    <name evidence="1" type="ORF">Cfor_00622</name>
</gene>
<dbReference type="Proteomes" id="UP000502823">
    <property type="component" value="Unassembled WGS sequence"/>
</dbReference>
<evidence type="ECO:0008006" key="3">
    <source>
        <dbReference type="Google" id="ProtNLM"/>
    </source>
</evidence>
<sequence length="325" mass="36981">MWWEDCLNHTAQPTHPQVSEKTAREALLEHVKSRCCYGEGAAKNMAITKLKYSSAFHYELQTFTEKRETSWKFVPYSGGEVDGAENGLAPLPWDINAKPSGVFKNEEKFIRVPHTSSVKQCHRCRGVGHVVCSECYGKGWIRCQMCNGYGYRTQSEQRERCINCSLSHHGRGRQDCNECDVKGKLTCLACEGHGQILCYIRLTVTWKVNTSEHIVEDMALPEQLVRFVSGQVAYEEEGPQVIPLQGFPDEAINMASAQLVQDHLRKYQDQRILAQRQQVRVVPITSVHYEWKGCDGEFWLCGYENKVYAPDYPQTCCCCCSCTLS</sequence>
<dbReference type="PANTHER" id="PTHR48465:SF1">
    <property type="entry name" value="PROTEIN SSUH2 HOMOLOG"/>
    <property type="match status" value="1"/>
</dbReference>
<evidence type="ECO:0000313" key="2">
    <source>
        <dbReference type="Proteomes" id="UP000502823"/>
    </source>
</evidence>